<name>A0A371B0V8_9BRAD</name>
<feature type="transmembrane region" description="Helical" evidence="2">
    <location>
        <begin position="9"/>
        <end position="29"/>
    </location>
</feature>
<dbReference type="RefSeq" id="WP_115518722.1">
    <property type="nucleotide sequence ID" value="NZ_QRGO01000003.1"/>
</dbReference>
<organism evidence="3 4">
    <name type="scientific">Undibacter mobilis</name>
    <dbReference type="NCBI Taxonomy" id="2292256"/>
    <lineage>
        <taxon>Bacteria</taxon>
        <taxon>Pseudomonadati</taxon>
        <taxon>Pseudomonadota</taxon>
        <taxon>Alphaproteobacteria</taxon>
        <taxon>Hyphomicrobiales</taxon>
        <taxon>Nitrobacteraceae</taxon>
        <taxon>Undibacter</taxon>
    </lineage>
</organism>
<accession>A0A371B0V8</accession>
<dbReference type="EMBL" id="QRGO01000003">
    <property type="protein sequence ID" value="RDV01205.1"/>
    <property type="molecule type" value="Genomic_DNA"/>
</dbReference>
<dbReference type="AlphaFoldDB" id="A0A371B0V8"/>
<proteinExistence type="predicted"/>
<reference evidence="4" key="1">
    <citation type="submission" date="2018-08" db="EMBL/GenBank/DDBJ databases">
        <authorList>
            <person name="Kim S.-J."/>
            <person name="Jung G.-Y."/>
        </authorList>
    </citation>
    <scope>NUCLEOTIDE SEQUENCE [LARGE SCALE GENOMIC DNA]</scope>
    <source>
        <strain evidence="4">GY_H</strain>
    </source>
</reference>
<evidence type="ECO:0000313" key="3">
    <source>
        <dbReference type="EMBL" id="RDV01205.1"/>
    </source>
</evidence>
<keyword evidence="1" id="KW-0175">Coiled coil</keyword>
<dbReference type="Pfam" id="PF04977">
    <property type="entry name" value="DivIC"/>
    <property type="match status" value="1"/>
</dbReference>
<sequence>MVSHRRRHAILTVIGLYLFAAAFIGYFAVNAFTGNHGLRAQQEIEQQLALMQAELAQIRSEKATWERRVALLRADKIDPDMLDERARALIGFVDPRDVTLLLTPR</sequence>
<evidence type="ECO:0000313" key="4">
    <source>
        <dbReference type="Proteomes" id="UP000263993"/>
    </source>
</evidence>
<keyword evidence="4" id="KW-1185">Reference proteome</keyword>
<evidence type="ECO:0000256" key="1">
    <source>
        <dbReference type="SAM" id="Coils"/>
    </source>
</evidence>
<evidence type="ECO:0000256" key="2">
    <source>
        <dbReference type="SAM" id="Phobius"/>
    </source>
</evidence>
<protein>
    <submittedName>
        <fullName evidence="3">Septum formation initiator family protein</fullName>
    </submittedName>
</protein>
<dbReference type="OrthoDB" id="9815600at2"/>
<keyword evidence="2" id="KW-0472">Membrane</keyword>
<gene>
    <name evidence="3" type="ORF">DXH78_18405</name>
</gene>
<keyword evidence="2" id="KW-1133">Transmembrane helix</keyword>
<feature type="coiled-coil region" evidence="1">
    <location>
        <begin position="41"/>
        <end position="75"/>
    </location>
</feature>
<dbReference type="Proteomes" id="UP000263993">
    <property type="component" value="Unassembled WGS sequence"/>
</dbReference>
<comment type="caution">
    <text evidence="3">The sequence shown here is derived from an EMBL/GenBank/DDBJ whole genome shotgun (WGS) entry which is preliminary data.</text>
</comment>
<dbReference type="InterPro" id="IPR007060">
    <property type="entry name" value="FtsL/DivIC"/>
</dbReference>
<keyword evidence="2" id="KW-0812">Transmembrane</keyword>